<dbReference type="EMBL" id="BAAABY010000033">
    <property type="protein sequence ID" value="GAA0477127.1"/>
    <property type="molecule type" value="Genomic_DNA"/>
</dbReference>
<name>A0ABP3KDF4_9ACTN</name>
<keyword evidence="2" id="KW-1185">Reference proteome</keyword>
<gene>
    <name evidence="1" type="ORF">GCM10010361_47010</name>
</gene>
<dbReference type="Proteomes" id="UP001500909">
    <property type="component" value="Unassembled WGS sequence"/>
</dbReference>
<evidence type="ECO:0000313" key="2">
    <source>
        <dbReference type="Proteomes" id="UP001500909"/>
    </source>
</evidence>
<comment type="caution">
    <text evidence="1">The sequence shown here is derived from an EMBL/GenBank/DDBJ whole genome shotgun (WGS) entry which is preliminary data.</text>
</comment>
<organism evidence="1 2">
    <name type="scientific">Streptomyces olivaceiscleroticus</name>
    <dbReference type="NCBI Taxonomy" id="68245"/>
    <lineage>
        <taxon>Bacteria</taxon>
        <taxon>Bacillati</taxon>
        <taxon>Actinomycetota</taxon>
        <taxon>Actinomycetes</taxon>
        <taxon>Kitasatosporales</taxon>
        <taxon>Streptomycetaceae</taxon>
        <taxon>Streptomyces</taxon>
    </lineage>
</organism>
<reference evidence="2" key="1">
    <citation type="journal article" date="2019" name="Int. J. Syst. Evol. Microbiol.">
        <title>The Global Catalogue of Microorganisms (GCM) 10K type strain sequencing project: providing services to taxonomists for standard genome sequencing and annotation.</title>
        <authorList>
            <consortium name="The Broad Institute Genomics Platform"/>
            <consortium name="The Broad Institute Genome Sequencing Center for Infectious Disease"/>
            <person name="Wu L."/>
            <person name="Ma J."/>
        </authorList>
    </citation>
    <scope>NUCLEOTIDE SEQUENCE [LARGE SCALE GENOMIC DNA]</scope>
    <source>
        <strain evidence="2">JCM 4805</strain>
    </source>
</reference>
<accession>A0ABP3KDF4</accession>
<proteinExistence type="predicted"/>
<evidence type="ECO:0000313" key="1">
    <source>
        <dbReference type="EMBL" id="GAA0477127.1"/>
    </source>
</evidence>
<dbReference type="RefSeq" id="WP_346097126.1">
    <property type="nucleotide sequence ID" value="NZ_BAAABY010000033.1"/>
</dbReference>
<protein>
    <submittedName>
        <fullName evidence="1">Uncharacterized protein</fullName>
    </submittedName>
</protein>
<sequence>MSAGVGSPDRILPHLLVLAIRLGLPSHEPPEIVPHLRTAKIALTYNPKGQTLTASTPTAESIFTG</sequence>